<protein>
    <submittedName>
        <fullName evidence="2">Enoyl-CoA hydratase/isomerase family protein</fullName>
    </submittedName>
</protein>
<feature type="compositionally biased region" description="Low complexity" evidence="1">
    <location>
        <begin position="639"/>
        <end position="649"/>
    </location>
</feature>
<dbReference type="Gene3D" id="3.90.226.10">
    <property type="entry name" value="2-enoyl-CoA Hydratase, Chain A, domain 1"/>
    <property type="match status" value="1"/>
</dbReference>
<dbReference type="InterPro" id="IPR001753">
    <property type="entry name" value="Enoyl-CoA_hydra/iso"/>
</dbReference>
<dbReference type="SUPFAM" id="SSF52096">
    <property type="entry name" value="ClpP/crotonase"/>
    <property type="match status" value="1"/>
</dbReference>
<sequence>MSTKLFGTQWVGDVLVLTLDTPGCEFNIFSHEAAVQLLELLEGVDRERVRALIFRSAKPGSFINGVGLMMAGTAQVPEDIARMTETVTRAYRAVREFPAPTIAAIRGNCYGCGVEFSLHCDYRVAAHTYETHFYMTELAEYLFIPAFGSTQDLPRLIGLEGATEALLWGQRWSAPEAMRRGLVDACFDDASFDTGVELFLDSVLDCGSPKRWQVAPWELPPVPPDFEARTRERIANLPPGYQPVYTECFELMLAASRREVADAAHYQREVEACGRSVVNPLAKAALSIFFVRRLAQHHSLREHELPPLTHLVVDAEDARLASFAEELRTRRVRGLSVEVAPWAPPPDAPAIRVTRYAPEQGPLPERTVGLAVDLVEGALQETSDLVMYAPLLGAGLPVVELRAGKGQPQDVARSLFALLHRAGFHPVLSNATGEPVLHALLGAYLGPLVAHVLEGGEARDALATVRTLGFVRSPSVLIHALPRTALAMVLAPHLPGPVALGAVEQALEALATAEARGAHGSVPLADAVLISLLGFVTRVLSERTLGHPTVVDVLARELIDFPLGFGSLCRYLTRERAARLLTSDAVRALLPDGPILALDAFITQGRDFYPQAKPASRPAAAQTEPTQRTEAHSTERAPRAMQAAPASADPTERQPSAPESSLPPRGLHV</sequence>
<dbReference type="InterPro" id="IPR029045">
    <property type="entry name" value="ClpP/crotonase-like_dom_sf"/>
</dbReference>
<reference evidence="2 3" key="1">
    <citation type="submission" date="2021-02" db="EMBL/GenBank/DDBJ databases">
        <title>De Novo genome assembly of isolated myxobacteria.</title>
        <authorList>
            <person name="Stevens D.C."/>
        </authorList>
    </citation>
    <scope>NUCLEOTIDE SEQUENCE [LARGE SCALE GENOMIC DNA]</scope>
    <source>
        <strain evidence="3">SCPEA02</strain>
    </source>
</reference>
<accession>A0ABX7NR44</accession>
<dbReference type="PANTHER" id="PTHR11941:SF54">
    <property type="entry name" value="ENOYL-COA HYDRATASE, MITOCHONDRIAL"/>
    <property type="match status" value="1"/>
</dbReference>
<feature type="region of interest" description="Disordered" evidence="1">
    <location>
        <begin position="611"/>
        <end position="669"/>
    </location>
</feature>
<evidence type="ECO:0000256" key="1">
    <source>
        <dbReference type="SAM" id="MobiDB-lite"/>
    </source>
</evidence>
<evidence type="ECO:0000313" key="3">
    <source>
        <dbReference type="Proteomes" id="UP000662747"/>
    </source>
</evidence>
<proteinExistence type="predicted"/>
<organism evidence="2 3">
    <name type="scientific">Pyxidicoccus parkwayensis</name>
    <dbReference type="NCBI Taxonomy" id="2813578"/>
    <lineage>
        <taxon>Bacteria</taxon>
        <taxon>Pseudomonadati</taxon>
        <taxon>Myxococcota</taxon>
        <taxon>Myxococcia</taxon>
        <taxon>Myxococcales</taxon>
        <taxon>Cystobacterineae</taxon>
        <taxon>Myxococcaceae</taxon>
        <taxon>Pyxidicoccus</taxon>
    </lineage>
</organism>
<dbReference type="PANTHER" id="PTHR11941">
    <property type="entry name" value="ENOYL-COA HYDRATASE-RELATED"/>
    <property type="match status" value="1"/>
</dbReference>
<gene>
    <name evidence="2" type="ORF">JY651_32525</name>
</gene>
<keyword evidence="3" id="KW-1185">Reference proteome</keyword>
<dbReference type="Proteomes" id="UP000662747">
    <property type="component" value="Chromosome"/>
</dbReference>
<dbReference type="CDD" id="cd06558">
    <property type="entry name" value="crotonase-like"/>
    <property type="match status" value="1"/>
</dbReference>
<dbReference type="RefSeq" id="WP_206721568.1">
    <property type="nucleotide sequence ID" value="NZ_CP071090.1"/>
</dbReference>
<feature type="compositionally biased region" description="Basic and acidic residues" evidence="1">
    <location>
        <begin position="627"/>
        <end position="638"/>
    </location>
</feature>
<dbReference type="Pfam" id="PF00378">
    <property type="entry name" value="ECH_1"/>
    <property type="match status" value="1"/>
</dbReference>
<evidence type="ECO:0000313" key="2">
    <source>
        <dbReference type="EMBL" id="QSQ19987.1"/>
    </source>
</evidence>
<name>A0ABX7NR44_9BACT</name>
<dbReference type="EMBL" id="CP071090">
    <property type="protein sequence ID" value="QSQ19987.1"/>
    <property type="molecule type" value="Genomic_DNA"/>
</dbReference>